<evidence type="ECO:0000313" key="2">
    <source>
        <dbReference type="EMBL" id="SVA27954.1"/>
    </source>
</evidence>
<keyword evidence="1" id="KW-0812">Transmembrane</keyword>
<dbReference type="EMBL" id="UINC01006510">
    <property type="protein sequence ID" value="SVA27954.1"/>
    <property type="molecule type" value="Genomic_DNA"/>
</dbReference>
<evidence type="ECO:0000256" key="1">
    <source>
        <dbReference type="SAM" id="Phobius"/>
    </source>
</evidence>
<accession>A0A381UJ14</accession>
<feature type="transmembrane region" description="Helical" evidence="1">
    <location>
        <begin position="7"/>
        <end position="26"/>
    </location>
</feature>
<sequence length="181" mass="20065">VRYLSSISLALIVHVLLSIGVLMALACTGTPAATPTQHDDEQTAEFLEEMYWIHVDSIGQSLDVPEINRELEFPEAQFFVTDFLFNFYDGGLSEIESYGIEPFSTWPYCINAISGAVHQAALDLAESPSEAAPHIRAIMEIIDRIHLEIAPAREGTGQPNKQKCDEFALEKGELMHRTSGQ</sequence>
<reference evidence="2" key="1">
    <citation type="submission" date="2018-05" db="EMBL/GenBank/DDBJ databases">
        <authorList>
            <person name="Lanie J.A."/>
            <person name="Ng W.-L."/>
            <person name="Kazmierczak K.M."/>
            <person name="Andrzejewski T.M."/>
            <person name="Davidsen T.M."/>
            <person name="Wayne K.J."/>
            <person name="Tettelin H."/>
            <person name="Glass J.I."/>
            <person name="Rusch D."/>
            <person name="Podicherti R."/>
            <person name="Tsui H.-C.T."/>
            <person name="Winkler M.E."/>
        </authorList>
    </citation>
    <scope>NUCLEOTIDE SEQUENCE</scope>
</reference>
<gene>
    <name evidence="2" type="ORF">METZ01_LOCUS80808</name>
</gene>
<keyword evidence="1" id="KW-0472">Membrane</keyword>
<protein>
    <submittedName>
        <fullName evidence="2">Uncharacterized protein</fullName>
    </submittedName>
</protein>
<feature type="non-terminal residue" evidence="2">
    <location>
        <position position="1"/>
    </location>
</feature>
<organism evidence="2">
    <name type="scientific">marine metagenome</name>
    <dbReference type="NCBI Taxonomy" id="408172"/>
    <lineage>
        <taxon>unclassified sequences</taxon>
        <taxon>metagenomes</taxon>
        <taxon>ecological metagenomes</taxon>
    </lineage>
</organism>
<name>A0A381UJ14_9ZZZZ</name>
<dbReference type="AlphaFoldDB" id="A0A381UJ14"/>
<keyword evidence="1" id="KW-1133">Transmembrane helix</keyword>
<proteinExistence type="predicted"/>